<organism evidence="2 3">
    <name type="scientific">Flavobacterium rhizosphaerae</name>
    <dbReference type="NCBI Taxonomy" id="3163298"/>
    <lineage>
        <taxon>Bacteria</taxon>
        <taxon>Pseudomonadati</taxon>
        <taxon>Bacteroidota</taxon>
        <taxon>Flavobacteriia</taxon>
        <taxon>Flavobacteriales</taxon>
        <taxon>Flavobacteriaceae</taxon>
        <taxon>Flavobacterium</taxon>
    </lineage>
</organism>
<dbReference type="Proteomes" id="UP001629156">
    <property type="component" value="Unassembled WGS sequence"/>
</dbReference>
<keyword evidence="2" id="KW-0255">Endonuclease</keyword>
<name>A0ABW8YVI0_9FLAO</name>
<keyword evidence="3" id="KW-1185">Reference proteome</keyword>
<dbReference type="GO" id="GO:0004519">
    <property type="term" value="F:endonuclease activity"/>
    <property type="evidence" value="ECO:0007669"/>
    <property type="project" value="UniProtKB-KW"/>
</dbReference>
<dbReference type="InterPro" id="IPR003615">
    <property type="entry name" value="HNH_nuc"/>
</dbReference>
<comment type="caution">
    <text evidence="2">The sequence shown here is derived from an EMBL/GenBank/DDBJ whole genome shotgun (WGS) entry which is preliminary data.</text>
</comment>
<protein>
    <submittedName>
        <fullName evidence="2">HNH endonuclease</fullName>
    </submittedName>
</protein>
<feature type="domain" description="HNH nuclease" evidence="1">
    <location>
        <begin position="152"/>
        <end position="203"/>
    </location>
</feature>
<evidence type="ECO:0000313" key="2">
    <source>
        <dbReference type="EMBL" id="MFL9844178.1"/>
    </source>
</evidence>
<dbReference type="RefSeq" id="WP_408084431.1">
    <property type="nucleotide sequence ID" value="NZ_JBELPZ010000005.1"/>
</dbReference>
<gene>
    <name evidence="2" type="ORF">ABS766_07070</name>
</gene>
<keyword evidence="2" id="KW-0540">Nuclease</keyword>
<proteinExistence type="predicted"/>
<keyword evidence="2" id="KW-0378">Hydrolase</keyword>
<evidence type="ECO:0000313" key="3">
    <source>
        <dbReference type="Proteomes" id="UP001629156"/>
    </source>
</evidence>
<evidence type="ECO:0000259" key="1">
    <source>
        <dbReference type="Pfam" id="PF13391"/>
    </source>
</evidence>
<accession>A0ABW8YVI0</accession>
<sequence>MSTKQRLWIREEYILAFNLYLKIEFGKTHTGNPKIIELAELIGRTPASIVMRLGNFASIDPYHQNRGVGGLKNAGVQTQLIWDEFFNNQEELVFLSEQILAEKEHQTIEQKYNDVLWDLKDLKGETKIRAIKTRVNQSFFRQMVLTNYKSKCGLTGIDVPDLLFASHIKPWATDEKERLNPENGICLSALYDRAFDKGYLAFDDNYKVLISQSLKSNIDKEYYPKYFAPIENKSLPREIKYPPKKEFLEFHRDVIFK</sequence>
<reference evidence="2 3" key="1">
    <citation type="submission" date="2024-06" db="EMBL/GenBank/DDBJ databases">
        <authorList>
            <person name="Kaempfer P."/>
            <person name="Viver T."/>
        </authorList>
    </citation>
    <scope>NUCLEOTIDE SEQUENCE [LARGE SCALE GENOMIC DNA]</scope>
    <source>
        <strain evidence="2 3">ST-119</strain>
    </source>
</reference>
<dbReference type="EMBL" id="JBELPZ010000005">
    <property type="protein sequence ID" value="MFL9844178.1"/>
    <property type="molecule type" value="Genomic_DNA"/>
</dbReference>
<dbReference type="Pfam" id="PF13391">
    <property type="entry name" value="HNH_2"/>
    <property type="match status" value="1"/>
</dbReference>